<dbReference type="GO" id="GO:0005576">
    <property type="term" value="C:extracellular region"/>
    <property type="evidence" value="ECO:0007669"/>
    <property type="project" value="UniProtKB-SubCell"/>
</dbReference>
<dbReference type="Pfam" id="PF01581">
    <property type="entry name" value="FARP"/>
    <property type="match status" value="6"/>
</dbReference>
<keyword evidence="3" id="KW-0964">Secreted</keyword>
<keyword evidence="4" id="KW-0165">Cleavage on pair of basic residues</keyword>
<organism evidence="9">
    <name type="scientific">Gongylonema pulchrum</name>
    <dbReference type="NCBI Taxonomy" id="637853"/>
    <lineage>
        <taxon>Eukaryota</taxon>
        <taxon>Metazoa</taxon>
        <taxon>Ecdysozoa</taxon>
        <taxon>Nematoda</taxon>
        <taxon>Chromadorea</taxon>
        <taxon>Rhabditida</taxon>
        <taxon>Spirurina</taxon>
        <taxon>Spiruromorpha</taxon>
        <taxon>Spiruroidea</taxon>
        <taxon>Gongylonematidae</taxon>
        <taxon>Gongylonema</taxon>
    </lineage>
</organism>
<keyword evidence="6" id="KW-0527">Neuropeptide</keyword>
<dbReference type="AlphaFoldDB" id="A0A183CZG8"/>
<dbReference type="WBParaSite" id="GPUH_0000186401-mRNA-1">
    <property type="protein sequence ID" value="GPUH_0000186401-mRNA-1"/>
    <property type="gene ID" value="GPUH_0000186401"/>
</dbReference>
<dbReference type="Proteomes" id="UP000271098">
    <property type="component" value="Unassembled WGS sequence"/>
</dbReference>
<dbReference type="InterPro" id="IPR051041">
    <property type="entry name" value="FMRFamide-related_np"/>
</dbReference>
<dbReference type="InterPro" id="IPR002544">
    <property type="entry name" value="FMRFamid-related_peptide-like"/>
</dbReference>
<evidence type="ECO:0000313" key="8">
    <source>
        <dbReference type="Proteomes" id="UP000271098"/>
    </source>
</evidence>
<dbReference type="GO" id="GO:0007218">
    <property type="term" value="P:neuropeptide signaling pathway"/>
    <property type="evidence" value="ECO:0007669"/>
    <property type="project" value="UniProtKB-KW"/>
</dbReference>
<keyword evidence="8" id="KW-1185">Reference proteome</keyword>
<evidence type="ECO:0000256" key="6">
    <source>
        <dbReference type="ARBA" id="ARBA00023320"/>
    </source>
</evidence>
<sequence>MSGLNNSKRKNFEVSSDCCTGGSTSDLCQLLKLLSSSEQAEPRQYLGEDCEEYASEPAGKTEKRKPNFIRFGRAAASPTVFREKGVDPNFLRFGRASGAFFSHGTERSWIGSSLLFSRTMDPNFLRFGKSTEPNFLRFGRRMELSEPNFLRFGREPNEEFNRQYRKPNFLRFG</sequence>
<evidence type="ECO:0000256" key="5">
    <source>
        <dbReference type="ARBA" id="ARBA00022815"/>
    </source>
</evidence>
<evidence type="ECO:0000256" key="2">
    <source>
        <dbReference type="ARBA" id="ARBA00006356"/>
    </source>
</evidence>
<accession>A0A183CZG8</accession>
<dbReference type="EMBL" id="UYRT01002484">
    <property type="protein sequence ID" value="VDK31110.1"/>
    <property type="molecule type" value="Genomic_DNA"/>
</dbReference>
<evidence type="ECO:0000313" key="7">
    <source>
        <dbReference type="EMBL" id="VDK31110.1"/>
    </source>
</evidence>
<evidence type="ECO:0000256" key="1">
    <source>
        <dbReference type="ARBA" id="ARBA00004613"/>
    </source>
</evidence>
<protein>
    <submittedName>
        <fullName evidence="9">FMRFamide-related neuropeptides</fullName>
    </submittedName>
</protein>
<dbReference type="OrthoDB" id="5813613at2759"/>
<name>A0A183CZG8_9BILA</name>
<evidence type="ECO:0000313" key="9">
    <source>
        <dbReference type="WBParaSite" id="GPUH_0000186401-mRNA-1"/>
    </source>
</evidence>
<evidence type="ECO:0000256" key="3">
    <source>
        <dbReference type="ARBA" id="ARBA00022525"/>
    </source>
</evidence>
<reference evidence="9" key="1">
    <citation type="submission" date="2016-06" db="UniProtKB">
        <authorList>
            <consortium name="WormBaseParasite"/>
        </authorList>
    </citation>
    <scope>IDENTIFICATION</scope>
</reference>
<reference evidence="7 8" key="2">
    <citation type="submission" date="2018-11" db="EMBL/GenBank/DDBJ databases">
        <authorList>
            <consortium name="Pathogen Informatics"/>
        </authorList>
    </citation>
    <scope>NUCLEOTIDE SEQUENCE [LARGE SCALE GENOMIC DNA]</scope>
</reference>
<comment type="subcellular location">
    <subcellularLocation>
        <location evidence="1">Secreted</location>
    </subcellularLocation>
</comment>
<comment type="similarity">
    <text evidence="2">Belongs to the FARP (FMRFamide related peptide) family.</text>
</comment>
<dbReference type="PANTHER" id="PTHR20986">
    <property type="entry name" value="FMRFAMIDE-RELATED PEPTIDES"/>
    <property type="match status" value="1"/>
</dbReference>
<dbReference type="PANTHER" id="PTHR20986:SF24">
    <property type="entry name" value="FMRFAMIDE-LIKE NEUROPEPTIDES 1"/>
    <property type="match status" value="1"/>
</dbReference>
<gene>
    <name evidence="7" type="ORF">GPUH_LOCUS1859</name>
</gene>
<proteinExistence type="inferred from homology"/>
<keyword evidence="5" id="KW-0027">Amidation</keyword>
<evidence type="ECO:0000256" key="4">
    <source>
        <dbReference type="ARBA" id="ARBA00022685"/>
    </source>
</evidence>